<reference evidence="2 3" key="1">
    <citation type="submission" date="2024-03" db="EMBL/GenBank/DDBJ databases">
        <title>Aureococcus anophagefferens CCMP1851 and Kratosvirus quantuckense: Draft genome of a second virus-susceptible host strain in the model system.</title>
        <authorList>
            <person name="Chase E."/>
            <person name="Truchon A.R."/>
            <person name="Schepens W."/>
            <person name="Wilhelm S.W."/>
        </authorList>
    </citation>
    <scope>NUCLEOTIDE SEQUENCE [LARGE SCALE GENOMIC DNA]</scope>
    <source>
        <strain evidence="2 3">CCMP1851</strain>
    </source>
</reference>
<dbReference type="EMBL" id="JBBJCI010000228">
    <property type="protein sequence ID" value="KAK7238726.1"/>
    <property type="molecule type" value="Genomic_DNA"/>
</dbReference>
<dbReference type="InterPro" id="IPR001199">
    <property type="entry name" value="Cyt_B5-like_heme/steroid-bd"/>
</dbReference>
<evidence type="ECO:0000313" key="2">
    <source>
        <dbReference type="EMBL" id="KAK7238726.1"/>
    </source>
</evidence>
<dbReference type="Pfam" id="PF00173">
    <property type="entry name" value="Cyt-b5"/>
    <property type="match status" value="1"/>
</dbReference>
<dbReference type="PANTHER" id="PTHR43737:SF1">
    <property type="entry name" value="DUF1501 DOMAIN-CONTAINING PROTEIN"/>
    <property type="match status" value="1"/>
</dbReference>
<name>A0ABR1FUD9_AURAN</name>
<dbReference type="PANTHER" id="PTHR43737">
    <property type="entry name" value="BLL7424 PROTEIN"/>
    <property type="match status" value="1"/>
</dbReference>
<dbReference type="InterPro" id="IPR011050">
    <property type="entry name" value="Pectin_lyase_fold/virulence"/>
</dbReference>
<dbReference type="InterPro" id="IPR036400">
    <property type="entry name" value="Cyt_B5-like_heme/steroid_sf"/>
</dbReference>
<dbReference type="SUPFAM" id="SSF51126">
    <property type="entry name" value="Pectin lyase-like"/>
    <property type="match status" value="1"/>
</dbReference>
<dbReference type="SUPFAM" id="SSF55856">
    <property type="entry name" value="Cytochrome b5-like heme/steroid binding domain"/>
    <property type="match status" value="1"/>
</dbReference>
<dbReference type="Pfam" id="PF08811">
    <property type="entry name" value="DUF1800"/>
    <property type="match status" value="2"/>
</dbReference>
<evidence type="ECO:0000259" key="1">
    <source>
        <dbReference type="PROSITE" id="PS50255"/>
    </source>
</evidence>
<dbReference type="InterPro" id="IPR014917">
    <property type="entry name" value="DUF1800"/>
</dbReference>
<accession>A0ABR1FUD9</accession>
<organism evidence="2 3">
    <name type="scientific">Aureococcus anophagefferens</name>
    <name type="common">Harmful bloom alga</name>
    <dbReference type="NCBI Taxonomy" id="44056"/>
    <lineage>
        <taxon>Eukaryota</taxon>
        <taxon>Sar</taxon>
        <taxon>Stramenopiles</taxon>
        <taxon>Ochrophyta</taxon>
        <taxon>Pelagophyceae</taxon>
        <taxon>Pelagomonadales</taxon>
        <taxon>Pelagomonadaceae</taxon>
        <taxon>Aureococcus</taxon>
    </lineage>
</organism>
<keyword evidence="3" id="KW-1185">Reference proteome</keyword>
<dbReference type="Gene3D" id="3.10.120.10">
    <property type="entry name" value="Cytochrome b5-like heme/steroid binding domain"/>
    <property type="match status" value="1"/>
</dbReference>
<evidence type="ECO:0000313" key="3">
    <source>
        <dbReference type="Proteomes" id="UP001363151"/>
    </source>
</evidence>
<sequence length="1332" mass="137963">MALERDAEVPVRGPTFLNEATCVRSPGCGAASFAAVDVVLNETALRAIHEASGAYAYAADGLRCRGRGRARRAPLLDAVVVADGGAACAGLAGAVVDVDGACYASVHGDHGNVYDFSAWTTAHPGGAAAIAQFAGGAASPFVLAYPASHAMDRWADNKAAGLAYVGKYGDAVPFTSLPATLQTVAVGEAFGAVATYPDEGFEACGSPGEVANDPALGNRYAKWLDRKVVGSGDDPDDRDGLEVTLGYGPSGSANAGKQVVWYETALFAADQLRQRCAWALAQVYVVSDGDVAPASTEAHAAFYDIFVRHAFGSLRDVLREISYSPLMARYLTFHGNARFDGHTYPDENYARELMQLFTIGLHGLDDGGAADAGAPAYGTDHILDYSRVWTGFESRPIRRNIEVVHEDWQANFVDPMTVAAAKRDPFSKATLDGGYLGDRAPLCADAPPRPFLRKNLGSFVYQGTSPVYDGNDEAAWADLDHLVLDPATSALYAALCARGAGAACAFPSSVVLSADLDCDGDECGVDAPRLVQLADAGDANGTRYYYRYVPDACVELAYFADARVVTPSSSGRQYAQAATLCADPRTASASVLCCDADDGRSNTRACAFPGERTTFATAAARCAATRSDDDGAAPLAICGGPASFHRWGTPGGCDYGNDQPFWRDAPCALLAQVDAAGRVAAVHGGAAGWDLQPDSGNAVLARWDGGAYPRVDDGSCAAGGCEARGETCLCNVTVAEAAVFAARDGRPVTRAEVLAGLHLGAFVAPPDDPATYAVLEGVGAAGVVAYGAGAALDADAVFEVVDDFGATLYLANKRSTVSLAGFSFRNPPQSVPQYNKLAEPNERDAAYETEALIDHLFRHANAGPFLAYRMIQRLTSSNPSPRYVRAAVDAFRTGAYGGTTYSGAYGDLGALFAAVLLDREATSDAAPTAGALREPLLKVAHVLRSLEYATRDGREVELADLVGRIGEEPHKMPSVFNFYQPEYAGAGENFDFIAGQSVETTLANSLVDLGGTSCDHGFGPSLRMGRACGKSDFFAYAANHDGNLTALAAAPAASAREAVDDLDLLLAAGRLSNHTRRVVEAAYARDLDAGGDAARALRRAAKLVVAGAGKARDVPDFKGSDLGRFRLVVAAPEFHATNAHAVDAGSAPRHASRRVVPIECNGTFAATNFTSNSASGAGGAVLKSDQGHVAFEGARLDGNAAGDDGGAVKAYGGNPASRTGTTGLAARASTFASNTAARGGAIAISKENLRLADVGFAGNGASNQGGALWANNAAVSIRGAAFRNNVADSSGQDLRLQSTVCDVASAPALFNTSDSVSANGASDVAVDDAGCA</sequence>
<gene>
    <name evidence="2" type="ORF">SO694_00021449</name>
</gene>
<comment type="caution">
    <text evidence="2">The sequence shown here is derived from an EMBL/GenBank/DDBJ whole genome shotgun (WGS) entry which is preliminary data.</text>
</comment>
<feature type="domain" description="Cytochrome b5 heme-binding" evidence="1">
    <location>
        <begin position="102"/>
        <end position="169"/>
    </location>
</feature>
<proteinExistence type="predicted"/>
<dbReference type="Proteomes" id="UP001363151">
    <property type="component" value="Unassembled WGS sequence"/>
</dbReference>
<dbReference type="PROSITE" id="PS50255">
    <property type="entry name" value="CYTOCHROME_B5_2"/>
    <property type="match status" value="1"/>
</dbReference>
<protein>
    <recommendedName>
        <fullName evidence="1">Cytochrome b5 heme-binding domain-containing protein</fullName>
    </recommendedName>
</protein>